<dbReference type="InterPro" id="IPR023485">
    <property type="entry name" value="Ptyr_pPase"/>
</dbReference>
<evidence type="ECO:0000256" key="1">
    <source>
        <dbReference type="ARBA" id="ARBA00011063"/>
    </source>
</evidence>
<dbReference type="RefSeq" id="WP_187016570.1">
    <property type="nucleotide sequence ID" value="NZ_JACRUK010000001.1"/>
</dbReference>
<reference evidence="7 8" key="1">
    <citation type="submission" date="2020-08" db="EMBL/GenBank/DDBJ databases">
        <title>Description of novel Flavobacterium F-392 isolate.</title>
        <authorList>
            <person name="Saticioglu I.B."/>
            <person name="Duman M."/>
            <person name="Altun S."/>
        </authorList>
    </citation>
    <scope>NUCLEOTIDE SEQUENCE [LARGE SCALE GENOMIC DNA]</scope>
    <source>
        <strain evidence="7 8">F-392</strain>
    </source>
</reference>
<dbReference type="AlphaFoldDB" id="A0A923MWL4"/>
<feature type="domain" description="Phosphotyrosine protein phosphatase I" evidence="6">
    <location>
        <begin position="3"/>
        <end position="149"/>
    </location>
</feature>
<feature type="active site" description="Proton donor" evidence="5">
    <location>
        <position position="123"/>
    </location>
</feature>
<comment type="similarity">
    <text evidence="1">Belongs to the low molecular weight phosphotyrosine protein phosphatase family.</text>
</comment>
<dbReference type="EC" id="3.1.3.48" evidence="2"/>
<dbReference type="PANTHER" id="PTHR11717">
    <property type="entry name" value="LOW MOLECULAR WEIGHT PROTEIN TYROSINE PHOSPHATASE"/>
    <property type="match status" value="1"/>
</dbReference>
<proteinExistence type="inferred from homology"/>
<comment type="caution">
    <text evidence="7">The sequence shown here is derived from an EMBL/GenBank/DDBJ whole genome shotgun (WGS) entry which is preliminary data.</text>
</comment>
<dbReference type="Gene3D" id="3.40.50.2300">
    <property type="match status" value="1"/>
</dbReference>
<dbReference type="EMBL" id="JACRUL010000001">
    <property type="protein sequence ID" value="MBC5842867.1"/>
    <property type="molecule type" value="Genomic_DNA"/>
</dbReference>
<dbReference type="InterPro" id="IPR036196">
    <property type="entry name" value="Ptyr_pPase_sf"/>
</dbReference>
<evidence type="ECO:0000256" key="2">
    <source>
        <dbReference type="ARBA" id="ARBA00013064"/>
    </source>
</evidence>
<protein>
    <recommendedName>
        <fullName evidence="2">protein-tyrosine-phosphatase</fullName>
        <ecNumber evidence="2">3.1.3.48</ecNumber>
    </recommendedName>
</protein>
<evidence type="ECO:0000259" key="6">
    <source>
        <dbReference type="SMART" id="SM00226"/>
    </source>
</evidence>
<evidence type="ECO:0000256" key="3">
    <source>
        <dbReference type="ARBA" id="ARBA00022801"/>
    </source>
</evidence>
<dbReference type="Proteomes" id="UP000641454">
    <property type="component" value="Unassembled WGS sequence"/>
</dbReference>
<feature type="active site" description="Nucleophile" evidence="5">
    <location>
        <position position="9"/>
    </location>
</feature>
<evidence type="ECO:0000313" key="7">
    <source>
        <dbReference type="EMBL" id="MBC5842867.1"/>
    </source>
</evidence>
<keyword evidence="3" id="KW-0378">Hydrolase</keyword>
<name>A0A923MWL4_9FLAO</name>
<dbReference type="Pfam" id="PF01451">
    <property type="entry name" value="LMWPc"/>
    <property type="match status" value="1"/>
</dbReference>
<dbReference type="GO" id="GO:0004725">
    <property type="term" value="F:protein tyrosine phosphatase activity"/>
    <property type="evidence" value="ECO:0007669"/>
    <property type="project" value="UniProtKB-EC"/>
</dbReference>
<accession>A0A923MWL4</accession>
<dbReference type="InterPro" id="IPR050438">
    <property type="entry name" value="LMW_PTPase"/>
</dbReference>
<dbReference type="PRINTS" id="PR00719">
    <property type="entry name" value="LMWPTPASE"/>
</dbReference>
<keyword evidence="8" id="KW-1185">Reference proteome</keyword>
<dbReference type="SMART" id="SM00226">
    <property type="entry name" value="LMWPc"/>
    <property type="match status" value="1"/>
</dbReference>
<dbReference type="InterPro" id="IPR017867">
    <property type="entry name" value="Tyr_phospatase_low_mol_wt"/>
</dbReference>
<sequence length="155" mass="17554">MPVKILMVCLGNICRSPLAEGILASKLPKQKFTVDSAGTGSWHIGHAPDPRSIKTAKKNKIDISKQKGRQFSPDDFENFDYIYAMDKSNYDDLIDLAPTQEEKNKVQIILNELYPNENVDVPDPYYGMPNGFDMVYNMLNEACDTIAKKLKEKHL</sequence>
<keyword evidence="4" id="KW-0904">Protein phosphatase</keyword>
<feature type="active site" evidence="5">
    <location>
        <position position="15"/>
    </location>
</feature>
<dbReference type="SUPFAM" id="SSF52788">
    <property type="entry name" value="Phosphotyrosine protein phosphatases I"/>
    <property type="match status" value="1"/>
</dbReference>
<evidence type="ECO:0000313" key="8">
    <source>
        <dbReference type="Proteomes" id="UP000641454"/>
    </source>
</evidence>
<dbReference type="CDD" id="cd16343">
    <property type="entry name" value="LMWPTP"/>
    <property type="match status" value="1"/>
</dbReference>
<evidence type="ECO:0000256" key="4">
    <source>
        <dbReference type="ARBA" id="ARBA00022912"/>
    </source>
</evidence>
<organism evidence="7 8">
    <name type="scientific">Flavobacterium muglaense</name>
    <dbReference type="NCBI Taxonomy" id="2764716"/>
    <lineage>
        <taxon>Bacteria</taxon>
        <taxon>Pseudomonadati</taxon>
        <taxon>Bacteroidota</taxon>
        <taxon>Flavobacteriia</taxon>
        <taxon>Flavobacteriales</taxon>
        <taxon>Flavobacteriaceae</taxon>
        <taxon>Flavobacterium</taxon>
    </lineage>
</organism>
<dbReference type="PANTHER" id="PTHR11717:SF7">
    <property type="entry name" value="LOW MOLECULAR WEIGHT PHOSPHOTYROSINE PROTEIN PHOSPHATASE"/>
    <property type="match status" value="1"/>
</dbReference>
<gene>
    <name evidence="7" type="ORF">H8R25_00210</name>
</gene>
<evidence type="ECO:0000256" key="5">
    <source>
        <dbReference type="PIRSR" id="PIRSR617867-1"/>
    </source>
</evidence>